<keyword evidence="4" id="KW-1185">Reference proteome</keyword>
<feature type="compositionally biased region" description="Basic and acidic residues" evidence="1">
    <location>
        <begin position="32"/>
        <end position="42"/>
    </location>
</feature>
<accession>A0A7D5TWK4</accession>
<dbReference type="Pfam" id="PF01883">
    <property type="entry name" value="FeS_assembly_P"/>
    <property type="match status" value="1"/>
</dbReference>
<evidence type="ECO:0000313" key="3">
    <source>
        <dbReference type="EMBL" id="QLH84154.1"/>
    </source>
</evidence>
<feature type="region of interest" description="Disordered" evidence="1">
    <location>
        <begin position="1"/>
        <end position="49"/>
    </location>
</feature>
<dbReference type="Gene3D" id="3.30.300.130">
    <property type="entry name" value="Fe-S cluster assembly (FSCA)"/>
    <property type="match status" value="1"/>
</dbReference>
<dbReference type="GeneID" id="56085335"/>
<feature type="domain" description="MIP18 family-like" evidence="2">
    <location>
        <begin position="53"/>
        <end position="124"/>
    </location>
</feature>
<evidence type="ECO:0000313" key="4">
    <source>
        <dbReference type="Proteomes" id="UP000509346"/>
    </source>
</evidence>
<dbReference type="NCBIfam" id="NF041868">
    <property type="entry name" value="paad_haloarch"/>
    <property type="match status" value="1"/>
</dbReference>
<dbReference type="RefSeq" id="WP_179919249.1">
    <property type="nucleotide sequence ID" value="NZ_CP058909.1"/>
</dbReference>
<sequence length="152" mass="16170">MNGPYLGSDSDRGTDDDAADPDPTACAYTTYRDTKSGSERELPATGADATGAEARVWTALREVEDPEMPVSVVDLGLIYGVAVDDGAATVEMTLTYTGCPARAMLTDDIERAAESADGVDRADVRLVWSPEWTLEMVTEDGKAALREFGVSV</sequence>
<dbReference type="AlphaFoldDB" id="A0A7D5TWK4"/>
<name>A0A7D5TWK4_9EURY</name>
<dbReference type="InterPro" id="IPR002744">
    <property type="entry name" value="MIP18-like"/>
</dbReference>
<protein>
    <submittedName>
        <fullName evidence="3">Metal-sulfur cluster assembly factor</fullName>
    </submittedName>
</protein>
<dbReference type="EMBL" id="CP058909">
    <property type="protein sequence ID" value="QLH84154.1"/>
    <property type="molecule type" value="Genomic_DNA"/>
</dbReference>
<dbReference type="PANTHER" id="PTHR42831">
    <property type="entry name" value="FE-S PROTEIN MATURATION AUXILIARY FACTOR YITW"/>
    <property type="match status" value="1"/>
</dbReference>
<dbReference type="OrthoDB" id="371709at2157"/>
<dbReference type="InterPro" id="IPR034904">
    <property type="entry name" value="FSCA_dom_sf"/>
</dbReference>
<evidence type="ECO:0000256" key="1">
    <source>
        <dbReference type="SAM" id="MobiDB-lite"/>
    </source>
</evidence>
<reference evidence="3 4" key="1">
    <citation type="submission" date="2020-07" db="EMBL/GenBank/DDBJ databases">
        <title>Halosimplex litoreum sp. nov. and Halosimplex rubrum sp. nov., isolated from different salt environments.</title>
        <authorList>
            <person name="Cui H."/>
        </authorList>
    </citation>
    <scope>NUCLEOTIDE SEQUENCE [LARGE SCALE GENOMIC DNA]</scope>
    <source>
        <strain evidence="3 4">R2</strain>
    </source>
</reference>
<dbReference type="SUPFAM" id="SSF117916">
    <property type="entry name" value="Fe-S cluster assembly (FSCA) domain-like"/>
    <property type="match status" value="1"/>
</dbReference>
<evidence type="ECO:0000259" key="2">
    <source>
        <dbReference type="Pfam" id="PF01883"/>
    </source>
</evidence>
<dbReference type="PANTHER" id="PTHR42831:SF3">
    <property type="entry name" value="1,2-PHENYLACETYL-COA EPOXIDASE, SUBUNIT D-RELATED"/>
    <property type="match status" value="1"/>
</dbReference>
<dbReference type="KEGG" id="hpel:HZS54_22060"/>
<dbReference type="Proteomes" id="UP000509346">
    <property type="component" value="Chromosome"/>
</dbReference>
<organism evidence="3 4">
    <name type="scientific">Halosimplex pelagicum</name>
    <dbReference type="NCBI Taxonomy" id="869886"/>
    <lineage>
        <taxon>Archaea</taxon>
        <taxon>Methanobacteriati</taxon>
        <taxon>Methanobacteriota</taxon>
        <taxon>Stenosarchaea group</taxon>
        <taxon>Halobacteria</taxon>
        <taxon>Halobacteriales</taxon>
        <taxon>Haloarculaceae</taxon>
        <taxon>Halosimplex</taxon>
    </lineage>
</organism>
<dbReference type="InterPro" id="IPR052339">
    <property type="entry name" value="Fe-S_Maturation_MIP18"/>
</dbReference>
<gene>
    <name evidence="3" type="ORF">HZS54_22060</name>
</gene>
<proteinExistence type="predicted"/>